<organism evidence="2 3">
    <name type="scientific">Chaetomidium leptoderma</name>
    <dbReference type="NCBI Taxonomy" id="669021"/>
    <lineage>
        <taxon>Eukaryota</taxon>
        <taxon>Fungi</taxon>
        <taxon>Dikarya</taxon>
        <taxon>Ascomycota</taxon>
        <taxon>Pezizomycotina</taxon>
        <taxon>Sordariomycetes</taxon>
        <taxon>Sordariomycetidae</taxon>
        <taxon>Sordariales</taxon>
        <taxon>Chaetomiaceae</taxon>
        <taxon>Chaetomidium</taxon>
    </lineage>
</organism>
<evidence type="ECO:0000259" key="1">
    <source>
        <dbReference type="Pfam" id="PF01636"/>
    </source>
</evidence>
<dbReference type="InterPro" id="IPR002575">
    <property type="entry name" value="Aminoglycoside_PTrfase"/>
</dbReference>
<reference evidence="2" key="2">
    <citation type="submission" date="2023-05" db="EMBL/GenBank/DDBJ databases">
        <authorList>
            <consortium name="Lawrence Berkeley National Laboratory"/>
            <person name="Steindorff A."/>
            <person name="Hensen N."/>
            <person name="Bonometti L."/>
            <person name="Westerberg I."/>
            <person name="Brannstrom I.O."/>
            <person name="Guillou S."/>
            <person name="Cros-Aarteil S."/>
            <person name="Calhoun S."/>
            <person name="Haridas S."/>
            <person name="Kuo A."/>
            <person name="Mondo S."/>
            <person name="Pangilinan J."/>
            <person name="Riley R."/>
            <person name="Labutti K."/>
            <person name="Andreopoulos B."/>
            <person name="Lipzen A."/>
            <person name="Chen C."/>
            <person name="Yanf M."/>
            <person name="Daum C."/>
            <person name="Ng V."/>
            <person name="Clum A."/>
            <person name="Ohm R."/>
            <person name="Martin F."/>
            <person name="Silar P."/>
            <person name="Natvig D."/>
            <person name="Lalanne C."/>
            <person name="Gautier V."/>
            <person name="Ament-Velasquez S.L."/>
            <person name="Kruys A."/>
            <person name="Hutchinson M.I."/>
            <person name="Powell A.J."/>
            <person name="Barry K."/>
            <person name="Miller A.N."/>
            <person name="Grigoriev I.V."/>
            <person name="Debuchy R."/>
            <person name="Gladieux P."/>
            <person name="Thoren M.H."/>
            <person name="Johannesson H."/>
        </authorList>
    </citation>
    <scope>NUCLEOTIDE SEQUENCE</scope>
    <source>
        <strain evidence="2">CBS 538.74</strain>
    </source>
</reference>
<protein>
    <submittedName>
        <fullName evidence="2">Aminoglycoside phosphotransferase</fullName>
    </submittedName>
</protein>
<dbReference type="Proteomes" id="UP001302745">
    <property type="component" value="Unassembled WGS sequence"/>
</dbReference>
<dbReference type="EMBL" id="MU857484">
    <property type="protein sequence ID" value="KAK4148360.1"/>
    <property type="molecule type" value="Genomic_DNA"/>
</dbReference>
<dbReference type="Gene3D" id="3.90.1200.10">
    <property type="match status" value="1"/>
</dbReference>
<proteinExistence type="predicted"/>
<reference evidence="2" key="1">
    <citation type="journal article" date="2023" name="Mol. Phylogenet. Evol.">
        <title>Genome-scale phylogeny and comparative genomics of the fungal order Sordariales.</title>
        <authorList>
            <person name="Hensen N."/>
            <person name="Bonometti L."/>
            <person name="Westerberg I."/>
            <person name="Brannstrom I.O."/>
            <person name="Guillou S."/>
            <person name="Cros-Aarteil S."/>
            <person name="Calhoun S."/>
            <person name="Haridas S."/>
            <person name="Kuo A."/>
            <person name="Mondo S."/>
            <person name="Pangilinan J."/>
            <person name="Riley R."/>
            <person name="LaButti K."/>
            <person name="Andreopoulos B."/>
            <person name="Lipzen A."/>
            <person name="Chen C."/>
            <person name="Yan M."/>
            <person name="Daum C."/>
            <person name="Ng V."/>
            <person name="Clum A."/>
            <person name="Steindorff A."/>
            <person name="Ohm R.A."/>
            <person name="Martin F."/>
            <person name="Silar P."/>
            <person name="Natvig D.O."/>
            <person name="Lalanne C."/>
            <person name="Gautier V."/>
            <person name="Ament-Velasquez S.L."/>
            <person name="Kruys A."/>
            <person name="Hutchinson M.I."/>
            <person name="Powell A.J."/>
            <person name="Barry K."/>
            <person name="Miller A.N."/>
            <person name="Grigoriev I.V."/>
            <person name="Debuchy R."/>
            <person name="Gladieux P."/>
            <person name="Hiltunen Thoren M."/>
            <person name="Johannesson H."/>
        </authorList>
    </citation>
    <scope>NUCLEOTIDE SEQUENCE</scope>
    <source>
        <strain evidence="2">CBS 538.74</strain>
    </source>
</reference>
<dbReference type="InterPro" id="IPR011009">
    <property type="entry name" value="Kinase-like_dom_sf"/>
</dbReference>
<dbReference type="PANTHER" id="PTHR21310">
    <property type="entry name" value="AMINOGLYCOSIDE PHOSPHOTRANSFERASE-RELATED-RELATED"/>
    <property type="match status" value="1"/>
</dbReference>
<dbReference type="AlphaFoldDB" id="A0AAN6VBR3"/>
<dbReference type="Pfam" id="PF01636">
    <property type="entry name" value="APH"/>
    <property type="match status" value="1"/>
</dbReference>
<accession>A0AAN6VBR3</accession>
<dbReference type="InterPro" id="IPR051678">
    <property type="entry name" value="AGP_Transferase"/>
</dbReference>
<evidence type="ECO:0000313" key="3">
    <source>
        <dbReference type="Proteomes" id="UP001302745"/>
    </source>
</evidence>
<gene>
    <name evidence="2" type="ORF">C8A00DRAFT_47737</name>
</gene>
<feature type="domain" description="Aminoglycoside phosphotransferase" evidence="1">
    <location>
        <begin position="100"/>
        <end position="188"/>
    </location>
</feature>
<dbReference type="SUPFAM" id="SSF56112">
    <property type="entry name" value="Protein kinase-like (PK-like)"/>
    <property type="match status" value="1"/>
</dbReference>
<comment type="caution">
    <text evidence="2">The sequence shown here is derived from an EMBL/GenBank/DDBJ whole genome shotgun (WGS) entry which is preliminary data.</text>
</comment>
<name>A0AAN6VBR3_9PEZI</name>
<dbReference type="PANTHER" id="PTHR21310:SF15">
    <property type="entry name" value="AMINOGLYCOSIDE PHOSPHOTRANSFERASE DOMAIN-CONTAINING PROTEIN"/>
    <property type="match status" value="1"/>
</dbReference>
<sequence>MSPHQPFKLEFERLVSRNDSRRSSATSDYCGLYPEDHAAASRTCCKQFVRPVPHYACSLIVRDDWRDMMTLKCQNRSRSAAAAAVDKQINSFILPQLRSLRRKYIGSVDPSLPVFPPQRVYDRDRRPWERISSATDCFSLCHNDLGPQNIFVCPDTFEIVGIIDWEFAGFFPPYFELPLWKVFDWRDEQELYGEANPRELSFFGLKAEDLKDCIPPP</sequence>
<evidence type="ECO:0000313" key="2">
    <source>
        <dbReference type="EMBL" id="KAK4148360.1"/>
    </source>
</evidence>
<keyword evidence="3" id="KW-1185">Reference proteome</keyword>